<reference evidence="1" key="1">
    <citation type="journal article" date="2014" name="Front. Microbiol.">
        <title>High frequency of phylogenetically diverse reductive dehalogenase-homologous genes in deep subseafloor sedimentary metagenomes.</title>
        <authorList>
            <person name="Kawai M."/>
            <person name="Futagami T."/>
            <person name="Toyoda A."/>
            <person name="Takaki Y."/>
            <person name="Nishi S."/>
            <person name="Hori S."/>
            <person name="Arai W."/>
            <person name="Tsubouchi T."/>
            <person name="Morono Y."/>
            <person name="Uchiyama I."/>
            <person name="Ito T."/>
            <person name="Fujiyama A."/>
            <person name="Inagaki F."/>
            <person name="Takami H."/>
        </authorList>
    </citation>
    <scope>NUCLEOTIDE SEQUENCE</scope>
    <source>
        <strain evidence="1">Expedition CK06-06</strain>
    </source>
</reference>
<dbReference type="AlphaFoldDB" id="X1BI17"/>
<evidence type="ECO:0000313" key="1">
    <source>
        <dbReference type="EMBL" id="GAG80847.1"/>
    </source>
</evidence>
<dbReference type="EMBL" id="BART01009780">
    <property type="protein sequence ID" value="GAG80847.1"/>
    <property type="molecule type" value="Genomic_DNA"/>
</dbReference>
<proteinExistence type="predicted"/>
<protein>
    <submittedName>
        <fullName evidence="1">Uncharacterized protein</fullName>
    </submittedName>
</protein>
<comment type="caution">
    <text evidence="1">The sequence shown here is derived from an EMBL/GenBank/DDBJ whole genome shotgun (WGS) entry which is preliminary data.</text>
</comment>
<accession>X1BI17</accession>
<sequence length="47" mass="5504">MKRIITEVNLFVIISIPITLYAGCTGKVSWWTIFLIVLTQIKFIKKY</sequence>
<organism evidence="1">
    <name type="scientific">marine sediment metagenome</name>
    <dbReference type="NCBI Taxonomy" id="412755"/>
    <lineage>
        <taxon>unclassified sequences</taxon>
        <taxon>metagenomes</taxon>
        <taxon>ecological metagenomes</taxon>
    </lineage>
</organism>
<name>X1BI17_9ZZZZ</name>
<gene>
    <name evidence="1" type="ORF">S01H4_21558</name>
</gene>